<dbReference type="EMBL" id="AAMJVP010000021">
    <property type="protein sequence ID" value="EDI1036097.1"/>
    <property type="molecule type" value="Genomic_DNA"/>
</dbReference>
<dbReference type="Proteomes" id="UP000839562">
    <property type="component" value="Unassembled WGS sequence"/>
</dbReference>
<proteinExistence type="predicted"/>
<gene>
    <name evidence="1" type="ORF">CC928_17610</name>
</gene>
<reference evidence="1" key="1">
    <citation type="submission" date="2018-07" db="EMBL/GenBank/DDBJ databases">
        <authorList>
            <person name="Ashton P.M."/>
            <person name="Dallman T."/>
            <person name="Nair S."/>
            <person name="De Pinna E."/>
            <person name="Peters T."/>
            <person name="Grant K."/>
        </authorList>
    </citation>
    <scope>NUCLEOTIDE SEQUENCE [LARGE SCALE GENOMIC DNA]</scope>
    <source>
        <strain evidence="1">343736</strain>
    </source>
</reference>
<organism evidence="1">
    <name type="scientific">Salmonella enterica subsp. enterica serovar Guildford</name>
    <dbReference type="NCBI Taxonomy" id="2564497"/>
    <lineage>
        <taxon>Bacteria</taxon>
        <taxon>Pseudomonadati</taxon>
        <taxon>Pseudomonadota</taxon>
        <taxon>Gammaproteobacteria</taxon>
        <taxon>Enterobacterales</taxon>
        <taxon>Enterobacteriaceae</taxon>
        <taxon>Salmonella</taxon>
    </lineage>
</organism>
<dbReference type="AlphaFoldDB" id="A0A636P792"/>
<comment type="caution">
    <text evidence="1">The sequence shown here is derived from an EMBL/GenBank/DDBJ whole genome shotgun (WGS) entry which is preliminary data.</text>
</comment>
<evidence type="ECO:0000313" key="1">
    <source>
        <dbReference type="EMBL" id="EDI1036097.1"/>
    </source>
</evidence>
<sequence length="422" mass="49009">MNVKTINREASKTSGRGLSFQRTRAVQRLLRLIKQNGSRVCYCATEFIEDSATLVPEDTGVDITIEENKNYSSGLSFNSDPIKNTIVAFADQYLAYFNDNKTIDFSIFCHAKISDEQLDNTYIQNHILGFIPQTAKKTRFKILNKLASNIDLDENEITLARNLFLDEYRKQYTVYKDTQKTVIDYIGGNYNKVVSWKNDDFLEFIKGITFIIDDADSDDLDESVKDDIRNCEFYNQRHYGLENIILSAIEILFDKSQQDERKFGRFVSRDKVQVVFLQIAANNDDYKPVDPSWESFAAIDTEDQRNLTKKYLSVCNSISTRHLTRLSLSATNSRANETIFGQEYASLRCKIFEWCDEYLEKTCTKSNFTIDELNSYLDEMVDLCYNNVQDLKKTYRIRINDRDNIKGIILSLFDDCYLAYDE</sequence>
<accession>A0A636P792</accession>
<name>A0A636P792_SALET</name>
<protein>
    <submittedName>
        <fullName evidence="1">Uncharacterized protein</fullName>
    </submittedName>
</protein>